<evidence type="ECO:0000313" key="3">
    <source>
        <dbReference type="EMBL" id="MTT75637.1"/>
    </source>
</evidence>
<dbReference type="PANTHER" id="PTHR35804">
    <property type="entry name" value="LYSINE EXPORTER LYSO"/>
    <property type="match status" value="1"/>
</dbReference>
<feature type="transmembrane region" description="Helical" evidence="1">
    <location>
        <begin position="103"/>
        <end position="126"/>
    </location>
</feature>
<sequence>MVYAIFTFIALGIAGGYFFLGLEHKDLLDEILMSALYFMVFVAGIEIGGNRHIIKKICNPQSILLAVAIPTAVTIGSLGGAALSAFVTGMEMRDALLVGSALGWYSLSSVVISTLYSVEIGTIAFLANMLREVLAFLAIPLLVKINKFLALAPSGAATMDSGLPVVIKYTNIHVGLFAFINGLLLTLLVPVLLSVLMPGQ</sequence>
<dbReference type="EMBL" id="CBDS010000004">
    <property type="protein sequence ID" value="CDB44906.1"/>
    <property type="molecule type" value="Genomic_DNA"/>
</dbReference>
<keyword evidence="1" id="KW-0472">Membrane</keyword>
<keyword evidence="1" id="KW-0812">Transmembrane</keyword>
<evidence type="ECO:0000313" key="6">
    <source>
        <dbReference type="Proteomes" id="UP000484547"/>
    </source>
</evidence>
<dbReference type="Proteomes" id="UP000484547">
    <property type="component" value="Unassembled WGS sequence"/>
</dbReference>
<reference evidence="2" key="1">
    <citation type="submission" date="2012-11" db="EMBL/GenBank/DDBJ databases">
        <title>Dependencies among metagenomic species, viruses, plasmids and units of genetic variation.</title>
        <authorList>
            <person name="Nielsen H.B."/>
            <person name="Almeida M."/>
            <person name="Juncker A.S."/>
            <person name="Rasmussen S."/>
            <person name="Li J."/>
            <person name="Sunagawa S."/>
            <person name="Plichta D."/>
            <person name="Gautier L."/>
            <person name="Le Chatelier E."/>
            <person name="Peletier E."/>
            <person name="Bonde I."/>
            <person name="Nielsen T."/>
            <person name="Manichanh C."/>
            <person name="Arumugam M."/>
            <person name="Batto J."/>
            <person name="Santos M.B.Q.D."/>
            <person name="Blom N."/>
            <person name="Borruel N."/>
            <person name="Burgdorf K.S."/>
            <person name="Boumezbeur F."/>
            <person name="Casellas F."/>
            <person name="Dore J."/>
            <person name="Guarner F."/>
            <person name="Hansen T."/>
            <person name="Hildebrand F."/>
            <person name="Kaas R.S."/>
            <person name="Kennedy S."/>
            <person name="Kristiansen K."/>
            <person name="Kultima J.R."/>
            <person name="Leonard P."/>
            <person name="Levenez F."/>
            <person name="Lund O."/>
            <person name="Moumen B."/>
            <person name="Le Paslier D."/>
            <person name="Pons N."/>
            <person name="Pedersen O."/>
            <person name="Prifti E."/>
            <person name="Qin J."/>
            <person name="Raes J."/>
            <person name="Tap J."/>
            <person name="Tims S."/>
            <person name="Ussery D.W."/>
            <person name="Yamada T."/>
            <person name="MetaHit consortium"/>
            <person name="Renault P."/>
            <person name="Sicheritz-Ponten T."/>
            <person name="Bork P."/>
            <person name="Wang J."/>
            <person name="Brunak S."/>
            <person name="Ehrlich S.D."/>
        </authorList>
    </citation>
    <scope>NUCLEOTIDE SEQUENCE [LARGE SCALE GENOMIC DNA]</scope>
</reference>
<evidence type="ECO:0000313" key="5">
    <source>
        <dbReference type="Proteomes" id="UP000443070"/>
    </source>
</evidence>
<keyword evidence="5" id="KW-1185">Reference proteome</keyword>
<gene>
    <name evidence="2" type="ORF">BN533_02126</name>
    <name evidence="3" type="ORF">GMD11_05050</name>
    <name evidence="4" type="ORF">GMD18_04695</name>
</gene>
<dbReference type="GeneID" id="49405855"/>
<dbReference type="PANTHER" id="PTHR35804:SF1">
    <property type="entry name" value="LYSINE EXPORTER LYSO"/>
    <property type="match status" value="1"/>
</dbReference>
<reference evidence="5 6" key="2">
    <citation type="journal article" date="2019" name="Nat. Med.">
        <title>A library of human gut bacterial isolates paired with longitudinal multiomics data enables mechanistic microbiome research.</title>
        <authorList>
            <person name="Poyet M."/>
            <person name="Groussin M."/>
            <person name="Gibbons S.M."/>
            <person name="Avila-Pacheco J."/>
            <person name="Jiang X."/>
            <person name="Kearney S.M."/>
            <person name="Perrotta A.R."/>
            <person name="Berdy B."/>
            <person name="Zhao S."/>
            <person name="Lieberman T.D."/>
            <person name="Swanson P.K."/>
            <person name="Smith M."/>
            <person name="Roesemann S."/>
            <person name="Alexander J.E."/>
            <person name="Rich S.A."/>
            <person name="Livny J."/>
            <person name="Vlamakis H."/>
            <person name="Clish C."/>
            <person name="Bullock K."/>
            <person name="Deik A."/>
            <person name="Scott J."/>
            <person name="Pierce K.A."/>
            <person name="Xavier R.J."/>
            <person name="Alm E.J."/>
        </authorList>
    </citation>
    <scope>NUCLEOTIDE SEQUENCE [LARGE SCALE GENOMIC DNA]</scope>
    <source>
        <strain evidence="3 6">BIOML-A13</strain>
        <strain evidence="4 5">BIOML-A3</strain>
    </source>
</reference>
<dbReference type="RefSeq" id="WP_021719025.1">
    <property type="nucleotide sequence ID" value="NZ_AP019004.1"/>
</dbReference>
<organism evidence="2">
    <name type="scientific">Phascolarctobacterium faecium</name>
    <dbReference type="NCBI Taxonomy" id="33025"/>
    <lineage>
        <taxon>Bacteria</taxon>
        <taxon>Bacillati</taxon>
        <taxon>Bacillota</taxon>
        <taxon>Negativicutes</taxon>
        <taxon>Acidaminococcales</taxon>
        <taxon>Acidaminococcaceae</taxon>
        <taxon>Phascolarctobacterium</taxon>
    </lineage>
</organism>
<keyword evidence="1" id="KW-1133">Transmembrane helix</keyword>
<dbReference type="InterPro" id="IPR005642">
    <property type="entry name" value="LysO"/>
</dbReference>
<dbReference type="Pfam" id="PF03956">
    <property type="entry name" value="Lys_export"/>
    <property type="match status" value="1"/>
</dbReference>
<dbReference type="OrthoDB" id="371078at2"/>
<evidence type="ECO:0000256" key="1">
    <source>
        <dbReference type="SAM" id="Phobius"/>
    </source>
</evidence>
<feature type="transmembrane region" description="Helical" evidence="1">
    <location>
        <begin position="31"/>
        <end position="50"/>
    </location>
</feature>
<evidence type="ECO:0000313" key="4">
    <source>
        <dbReference type="EMBL" id="MTU03699.1"/>
    </source>
</evidence>
<dbReference type="AlphaFoldDB" id="A0A3G9GS28"/>
<dbReference type="GO" id="GO:0005886">
    <property type="term" value="C:plasma membrane"/>
    <property type="evidence" value="ECO:0007669"/>
    <property type="project" value="TreeGrafter"/>
</dbReference>
<dbReference type="Proteomes" id="UP000443070">
    <property type="component" value="Unassembled WGS sequence"/>
</dbReference>
<evidence type="ECO:0000313" key="2">
    <source>
        <dbReference type="EMBL" id="CDB44906.1"/>
    </source>
</evidence>
<protein>
    <submittedName>
        <fullName evidence="3">DUF340 domain-containing protein</fullName>
    </submittedName>
</protein>
<accession>A0A3G9GS28</accession>
<name>A0A3G9GS28_9FIRM</name>
<feature type="transmembrane region" description="Helical" evidence="1">
    <location>
        <begin position="133"/>
        <end position="152"/>
    </location>
</feature>
<feature type="transmembrane region" description="Helical" evidence="1">
    <location>
        <begin position="62"/>
        <end position="83"/>
    </location>
</feature>
<accession>R6IHU4</accession>
<dbReference type="EMBL" id="WNBM01000002">
    <property type="protein sequence ID" value="MTT75637.1"/>
    <property type="molecule type" value="Genomic_DNA"/>
</dbReference>
<proteinExistence type="predicted"/>
<dbReference type="EMBL" id="WNBW01000002">
    <property type="protein sequence ID" value="MTU03699.1"/>
    <property type="molecule type" value="Genomic_DNA"/>
</dbReference>
<feature type="transmembrane region" description="Helical" evidence="1">
    <location>
        <begin position="172"/>
        <end position="196"/>
    </location>
</feature>
<comment type="caution">
    <text evidence="2">The sequence shown here is derived from an EMBL/GenBank/DDBJ whole genome shotgun (WGS) entry which is preliminary data.</text>
</comment>
<dbReference type="GO" id="GO:0015661">
    <property type="term" value="F:L-lysine efflux transmembrane transporter activity"/>
    <property type="evidence" value="ECO:0007669"/>
    <property type="project" value="InterPro"/>
</dbReference>